<feature type="region of interest" description="Disordered" evidence="1">
    <location>
        <begin position="101"/>
        <end position="127"/>
    </location>
</feature>
<sequence>MAEASGDRAGNRLIRRNAMRRKDKENPTSTRFSKGDNNVPGTSGADSEIDNGSCTCDHFNAAYKAICPFSGRERPDSGLSILSSSGISGFVRVSKGTFMADSENESPNSSLSSSSSSSSPSSFRTVTGISDRIGSSASAESTMISSNNSIERKILLARKWCDDHPLNGDGIPSDAIFTCTKCGHVNRIVMPSIPKRPKSFPCGLNDHLLPRPSVTDSESVGLRLNLFDADGVPNQTKVKVADKNGDQCLYELKTHPIDLRHIGEDSTQPKELFSDITGSVKCEYDNTESLLGVLAHDESYGDDSKPDVLLNDFSKKTSDSATETHVQAEIKRRKMYSMYDNVQRCWYCSKYNANSSNANSSSSSGGGVDYFCRVSNRYFCSTCEQEHKKQIPDCVIIVRVK</sequence>
<reference evidence="2" key="2">
    <citation type="submission" date="2020-11" db="EMBL/GenBank/DDBJ databases">
        <authorList>
            <person name="McCartney M.A."/>
            <person name="Auch B."/>
            <person name="Kono T."/>
            <person name="Mallez S."/>
            <person name="Becker A."/>
            <person name="Gohl D.M."/>
            <person name="Silverstein K.A.T."/>
            <person name="Koren S."/>
            <person name="Bechman K.B."/>
            <person name="Herman A."/>
            <person name="Abrahante J.E."/>
            <person name="Garbe J."/>
        </authorList>
    </citation>
    <scope>NUCLEOTIDE SEQUENCE</scope>
    <source>
        <strain evidence="2">Duluth1</strain>
        <tissue evidence="2">Whole animal</tissue>
    </source>
</reference>
<protein>
    <submittedName>
        <fullName evidence="2">Uncharacterized protein</fullName>
    </submittedName>
</protein>
<evidence type="ECO:0000256" key="1">
    <source>
        <dbReference type="SAM" id="MobiDB-lite"/>
    </source>
</evidence>
<name>A0A9D4FIB4_DREPO</name>
<gene>
    <name evidence="2" type="ORF">DPMN_152455</name>
</gene>
<proteinExistence type="predicted"/>
<comment type="caution">
    <text evidence="2">The sequence shown here is derived from an EMBL/GenBank/DDBJ whole genome shotgun (WGS) entry which is preliminary data.</text>
</comment>
<organism evidence="2 3">
    <name type="scientific">Dreissena polymorpha</name>
    <name type="common">Zebra mussel</name>
    <name type="synonym">Mytilus polymorpha</name>
    <dbReference type="NCBI Taxonomy" id="45954"/>
    <lineage>
        <taxon>Eukaryota</taxon>
        <taxon>Metazoa</taxon>
        <taxon>Spiralia</taxon>
        <taxon>Lophotrochozoa</taxon>
        <taxon>Mollusca</taxon>
        <taxon>Bivalvia</taxon>
        <taxon>Autobranchia</taxon>
        <taxon>Heteroconchia</taxon>
        <taxon>Euheterodonta</taxon>
        <taxon>Imparidentia</taxon>
        <taxon>Neoheterodontei</taxon>
        <taxon>Myida</taxon>
        <taxon>Dreissenoidea</taxon>
        <taxon>Dreissenidae</taxon>
        <taxon>Dreissena</taxon>
    </lineage>
</organism>
<feature type="compositionally biased region" description="Basic and acidic residues" evidence="1">
    <location>
        <begin position="1"/>
        <end position="10"/>
    </location>
</feature>
<feature type="compositionally biased region" description="Polar residues" evidence="1">
    <location>
        <begin position="27"/>
        <end position="50"/>
    </location>
</feature>
<evidence type="ECO:0000313" key="2">
    <source>
        <dbReference type="EMBL" id="KAH3798852.1"/>
    </source>
</evidence>
<reference evidence="2" key="1">
    <citation type="journal article" date="2019" name="bioRxiv">
        <title>The Genome of the Zebra Mussel, Dreissena polymorpha: A Resource for Invasive Species Research.</title>
        <authorList>
            <person name="McCartney M.A."/>
            <person name="Auch B."/>
            <person name="Kono T."/>
            <person name="Mallez S."/>
            <person name="Zhang Y."/>
            <person name="Obille A."/>
            <person name="Becker A."/>
            <person name="Abrahante J.E."/>
            <person name="Garbe J."/>
            <person name="Badalamenti J.P."/>
            <person name="Herman A."/>
            <person name="Mangelson H."/>
            <person name="Liachko I."/>
            <person name="Sullivan S."/>
            <person name="Sone E.D."/>
            <person name="Koren S."/>
            <person name="Silverstein K.A.T."/>
            <person name="Beckman K.B."/>
            <person name="Gohl D.M."/>
        </authorList>
    </citation>
    <scope>NUCLEOTIDE SEQUENCE</scope>
    <source>
        <strain evidence="2">Duluth1</strain>
        <tissue evidence="2">Whole animal</tissue>
    </source>
</reference>
<feature type="region of interest" description="Disordered" evidence="1">
    <location>
        <begin position="1"/>
        <end position="50"/>
    </location>
</feature>
<keyword evidence="3" id="KW-1185">Reference proteome</keyword>
<dbReference type="AlphaFoldDB" id="A0A9D4FIB4"/>
<accession>A0A9D4FIB4</accession>
<feature type="compositionally biased region" description="Low complexity" evidence="1">
    <location>
        <begin position="105"/>
        <end position="122"/>
    </location>
</feature>
<dbReference type="EMBL" id="JAIWYP010000007">
    <property type="protein sequence ID" value="KAH3798852.1"/>
    <property type="molecule type" value="Genomic_DNA"/>
</dbReference>
<evidence type="ECO:0000313" key="3">
    <source>
        <dbReference type="Proteomes" id="UP000828390"/>
    </source>
</evidence>
<dbReference type="Proteomes" id="UP000828390">
    <property type="component" value="Unassembled WGS sequence"/>
</dbReference>